<organism evidence="1">
    <name type="scientific">Solanum lycopersicum</name>
    <name type="common">Tomato</name>
    <name type="synonym">Lycopersicon esculentum</name>
    <dbReference type="NCBI Taxonomy" id="4081"/>
    <lineage>
        <taxon>Eukaryota</taxon>
        <taxon>Viridiplantae</taxon>
        <taxon>Streptophyta</taxon>
        <taxon>Embryophyta</taxon>
        <taxon>Tracheophyta</taxon>
        <taxon>Spermatophyta</taxon>
        <taxon>Magnoliopsida</taxon>
        <taxon>eudicotyledons</taxon>
        <taxon>Gunneridae</taxon>
        <taxon>Pentapetalae</taxon>
        <taxon>asterids</taxon>
        <taxon>lamiids</taxon>
        <taxon>Solanales</taxon>
        <taxon>Solanaceae</taxon>
        <taxon>Solanoideae</taxon>
        <taxon>Solaneae</taxon>
        <taxon>Solanum</taxon>
        <taxon>Solanum subgen. Lycopersicon</taxon>
    </lineage>
</organism>
<dbReference type="Gramene" id="Solyc01g096197.1.1">
    <property type="protein sequence ID" value="Solyc01g096197.1.1"/>
    <property type="gene ID" value="Solyc01g096197.1"/>
</dbReference>
<dbReference type="AlphaFoldDB" id="A0A3Q7F677"/>
<evidence type="ECO:0000313" key="1">
    <source>
        <dbReference type="EnsemblPlants" id="Solyc01g096197.1.1"/>
    </source>
</evidence>
<evidence type="ECO:0000313" key="2">
    <source>
        <dbReference type="Proteomes" id="UP000004994"/>
    </source>
</evidence>
<dbReference type="Proteomes" id="UP000004994">
    <property type="component" value="Chromosome 1"/>
</dbReference>
<reference evidence="1" key="1">
    <citation type="journal article" date="2012" name="Nature">
        <title>The tomato genome sequence provides insights into fleshy fruit evolution.</title>
        <authorList>
            <consortium name="Tomato Genome Consortium"/>
        </authorList>
    </citation>
    <scope>NUCLEOTIDE SEQUENCE [LARGE SCALE GENOMIC DNA]</scope>
    <source>
        <strain evidence="1">cv. Heinz 1706</strain>
    </source>
</reference>
<name>A0A3Q7F677_SOLLC</name>
<sequence length="99" mass="10782">MENLCSINLRSSQPFATMPPCVHAKIAPTNVTSSVQEITFLEGITENNLKASTTFPFLAYPAIKEFQMGTSFISISSKSFRAEGNKLILAYMSTSAVNV</sequence>
<dbReference type="EnsemblPlants" id="Solyc01g096197.1.1">
    <property type="protein sequence ID" value="Solyc01g096197.1.1"/>
    <property type="gene ID" value="Solyc01g096197.1"/>
</dbReference>
<dbReference type="InParanoid" id="A0A3Q7F677"/>
<protein>
    <submittedName>
        <fullName evidence="1">Uncharacterized protein</fullName>
    </submittedName>
</protein>
<accession>A0A3Q7F677</accession>
<proteinExistence type="predicted"/>
<keyword evidence="2" id="KW-1185">Reference proteome</keyword>
<reference evidence="1" key="2">
    <citation type="submission" date="2019-01" db="UniProtKB">
        <authorList>
            <consortium name="EnsemblPlants"/>
        </authorList>
    </citation>
    <scope>IDENTIFICATION</scope>
    <source>
        <strain evidence="1">cv. Heinz 1706</strain>
    </source>
</reference>